<dbReference type="OrthoDB" id="6700933at2"/>
<proteinExistence type="predicted"/>
<dbReference type="GO" id="GO:0003700">
    <property type="term" value="F:DNA-binding transcription factor activity"/>
    <property type="evidence" value="ECO:0007669"/>
    <property type="project" value="TreeGrafter"/>
</dbReference>
<sequence length="208" mass="23270">MRKKTKDKELLFVKTAKDLFIKQGIGSTSMEAIATEAGASKATLYSYFPSKESLFEAVVNEAAIGARESFAFANKTENLVEALHRLGMAYLELMTRPDIIAVNRLIISESGRQPELTRIFYENGPRNIHLSICKTLQIFINKKIIDIADVQQAGIYFKAMCDAELVERQLWGLDDAPTSNKCKNSVENAVKFFLAAFSLSHIIKVNNN</sequence>
<dbReference type="Gene3D" id="1.10.10.60">
    <property type="entry name" value="Homeodomain-like"/>
    <property type="match status" value="1"/>
</dbReference>
<accession>A0A1A7R871</accession>
<dbReference type="RefSeq" id="WP_067765063.1">
    <property type="nucleotide sequence ID" value="NZ_LZDS01000026.1"/>
</dbReference>
<evidence type="ECO:0000259" key="5">
    <source>
        <dbReference type="PROSITE" id="PS50977"/>
    </source>
</evidence>
<keyword evidence="1" id="KW-0805">Transcription regulation</keyword>
<evidence type="ECO:0000313" key="6">
    <source>
        <dbReference type="EMBL" id="OBX28086.1"/>
    </source>
</evidence>
<dbReference type="Proteomes" id="UP000185753">
    <property type="component" value="Unassembled WGS sequence"/>
</dbReference>
<protein>
    <submittedName>
        <fullName evidence="6">TetR family transcriptional regulator</fullName>
    </submittedName>
</protein>
<dbReference type="PANTHER" id="PTHR30055">
    <property type="entry name" value="HTH-TYPE TRANSCRIPTIONAL REGULATOR RUTR"/>
    <property type="match status" value="1"/>
</dbReference>
<dbReference type="PROSITE" id="PS50977">
    <property type="entry name" value="HTH_TETR_2"/>
    <property type="match status" value="1"/>
</dbReference>
<dbReference type="InterPro" id="IPR039536">
    <property type="entry name" value="TetR_C_Proteobacteria"/>
</dbReference>
<feature type="domain" description="HTH tetR-type" evidence="5">
    <location>
        <begin position="6"/>
        <end position="66"/>
    </location>
</feature>
<keyword evidence="3" id="KW-0804">Transcription</keyword>
<dbReference type="GO" id="GO:0000976">
    <property type="term" value="F:transcription cis-regulatory region binding"/>
    <property type="evidence" value="ECO:0007669"/>
    <property type="project" value="TreeGrafter"/>
</dbReference>
<dbReference type="Pfam" id="PF00440">
    <property type="entry name" value="TetR_N"/>
    <property type="match status" value="1"/>
</dbReference>
<dbReference type="InterPro" id="IPR050109">
    <property type="entry name" value="HTH-type_TetR-like_transc_reg"/>
</dbReference>
<reference evidence="7" key="1">
    <citation type="submission" date="2016-06" db="EMBL/GenBank/DDBJ databases">
        <authorList>
            <person name="Radolfova-Krizova L."/>
            <person name="Nemec A."/>
        </authorList>
    </citation>
    <scope>NUCLEOTIDE SEQUENCE [LARGE SCALE GENOMIC DNA]</scope>
    <source>
        <strain evidence="7">ANC 4275</strain>
    </source>
</reference>
<keyword evidence="2 4" id="KW-0238">DNA-binding</keyword>
<dbReference type="FunFam" id="1.10.10.60:FF:000141">
    <property type="entry name" value="TetR family transcriptional regulator"/>
    <property type="match status" value="1"/>
</dbReference>
<dbReference type="InterPro" id="IPR009057">
    <property type="entry name" value="Homeodomain-like_sf"/>
</dbReference>
<organism evidence="6 7">
    <name type="scientific">Acinetobacter gandensis</name>
    <dbReference type="NCBI Taxonomy" id="1443941"/>
    <lineage>
        <taxon>Bacteria</taxon>
        <taxon>Pseudomonadati</taxon>
        <taxon>Pseudomonadota</taxon>
        <taxon>Gammaproteobacteria</taxon>
        <taxon>Moraxellales</taxon>
        <taxon>Moraxellaceae</taxon>
        <taxon>Acinetobacter</taxon>
    </lineage>
</organism>
<dbReference type="InterPro" id="IPR023772">
    <property type="entry name" value="DNA-bd_HTH_TetR-type_CS"/>
</dbReference>
<name>A0A1A7R871_9GAMM</name>
<gene>
    <name evidence="6" type="ORF">A9J31_05825</name>
</gene>
<evidence type="ECO:0000256" key="2">
    <source>
        <dbReference type="ARBA" id="ARBA00023125"/>
    </source>
</evidence>
<keyword evidence="7" id="KW-1185">Reference proteome</keyword>
<comment type="caution">
    <text evidence="6">The sequence shown here is derived from an EMBL/GenBank/DDBJ whole genome shotgun (WGS) entry which is preliminary data.</text>
</comment>
<evidence type="ECO:0000256" key="3">
    <source>
        <dbReference type="ARBA" id="ARBA00023163"/>
    </source>
</evidence>
<dbReference type="InterPro" id="IPR001647">
    <property type="entry name" value="HTH_TetR"/>
</dbReference>
<dbReference type="SUPFAM" id="SSF46689">
    <property type="entry name" value="Homeodomain-like"/>
    <property type="match status" value="1"/>
</dbReference>
<evidence type="ECO:0000313" key="7">
    <source>
        <dbReference type="Proteomes" id="UP000185753"/>
    </source>
</evidence>
<dbReference type="Gene3D" id="1.10.357.10">
    <property type="entry name" value="Tetracycline Repressor, domain 2"/>
    <property type="match status" value="1"/>
</dbReference>
<evidence type="ECO:0000256" key="1">
    <source>
        <dbReference type="ARBA" id="ARBA00023015"/>
    </source>
</evidence>
<dbReference type="Pfam" id="PF14246">
    <property type="entry name" value="TetR_C_7"/>
    <property type="match status" value="1"/>
</dbReference>
<dbReference type="AlphaFoldDB" id="A0A1A7R871"/>
<dbReference type="PANTHER" id="PTHR30055:SF146">
    <property type="entry name" value="HTH-TYPE TRANSCRIPTIONAL DUAL REGULATOR CECR"/>
    <property type="match status" value="1"/>
</dbReference>
<dbReference type="EMBL" id="LZDS01000026">
    <property type="protein sequence ID" value="OBX28086.1"/>
    <property type="molecule type" value="Genomic_DNA"/>
</dbReference>
<dbReference type="PROSITE" id="PS01081">
    <property type="entry name" value="HTH_TETR_1"/>
    <property type="match status" value="1"/>
</dbReference>
<dbReference type="PRINTS" id="PR00455">
    <property type="entry name" value="HTHTETR"/>
</dbReference>
<feature type="DNA-binding region" description="H-T-H motif" evidence="4">
    <location>
        <begin position="29"/>
        <end position="48"/>
    </location>
</feature>
<dbReference type="STRING" id="1443941.A9J31_05825"/>
<evidence type="ECO:0000256" key="4">
    <source>
        <dbReference type="PROSITE-ProRule" id="PRU00335"/>
    </source>
</evidence>